<dbReference type="InterPro" id="IPR035986">
    <property type="entry name" value="PKD_dom_sf"/>
</dbReference>
<dbReference type="InterPro" id="IPR013783">
    <property type="entry name" value="Ig-like_fold"/>
</dbReference>
<feature type="compositionally biased region" description="Basic and acidic residues" evidence="1">
    <location>
        <begin position="35"/>
        <end position="45"/>
    </location>
</feature>
<dbReference type="EMBL" id="BOMW01000020">
    <property type="protein sequence ID" value="GIF04642.1"/>
    <property type="molecule type" value="Genomic_DNA"/>
</dbReference>
<gene>
    <name evidence="3" type="ORF">Asi03nite_21800</name>
</gene>
<comment type="caution">
    <text evidence="3">The sequence shown here is derived from an EMBL/GenBank/DDBJ whole genome shotgun (WGS) entry which is preliminary data.</text>
</comment>
<feature type="compositionally biased region" description="Basic and acidic residues" evidence="1">
    <location>
        <begin position="1"/>
        <end position="12"/>
    </location>
</feature>
<keyword evidence="4" id="KW-1185">Reference proteome</keyword>
<dbReference type="Gene3D" id="2.60.40.10">
    <property type="entry name" value="Immunoglobulins"/>
    <property type="match status" value="1"/>
</dbReference>
<evidence type="ECO:0000256" key="1">
    <source>
        <dbReference type="SAM" id="MobiDB-lite"/>
    </source>
</evidence>
<dbReference type="InterPro" id="IPR000601">
    <property type="entry name" value="PKD_dom"/>
</dbReference>
<evidence type="ECO:0000259" key="2">
    <source>
        <dbReference type="PROSITE" id="PS50093"/>
    </source>
</evidence>
<reference evidence="3" key="1">
    <citation type="submission" date="2021-01" db="EMBL/GenBank/DDBJ databases">
        <title>Whole genome shotgun sequence of Actinoplanes siamensis NBRC 109076.</title>
        <authorList>
            <person name="Komaki H."/>
            <person name="Tamura T."/>
        </authorList>
    </citation>
    <scope>NUCLEOTIDE SEQUENCE</scope>
    <source>
        <strain evidence="3">NBRC 109076</strain>
    </source>
</reference>
<dbReference type="Proteomes" id="UP000629619">
    <property type="component" value="Unassembled WGS sequence"/>
</dbReference>
<proteinExistence type="predicted"/>
<organism evidence="3 4">
    <name type="scientific">Actinoplanes siamensis</name>
    <dbReference type="NCBI Taxonomy" id="1223317"/>
    <lineage>
        <taxon>Bacteria</taxon>
        <taxon>Bacillati</taxon>
        <taxon>Actinomycetota</taxon>
        <taxon>Actinomycetes</taxon>
        <taxon>Micromonosporales</taxon>
        <taxon>Micromonosporaceae</taxon>
        <taxon>Actinoplanes</taxon>
    </lineage>
</organism>
<dbReference type="CDD" id="cd00146">
    <property type="entry name" value="PKD"/>
    <property type="match status" value="1"/>
</dbReference>
<dbReference type="PROSITE" id="PS50093">
    <property type="entry name" value="PKD"/>
    <property type="match status" value="1"/>
</dbReference>
<dbReference type="Pfam" id="PF00801">
    <property type="entry name" value="PKD"/>
    <property type="match status" value="1"/>
</dbReference>
<accession>A0A919TJB4</accession>
<feature type="region of interest" description="Disordered" evidence="1">
    <location>
        <begin position="1"/>
        <end position="45"/>
    </location>
</feature>
<evidence type="ECO:0000313" key="3">
    <source>
        <dbReference type="EMBL" id="GIF04642.1"/>
    </source>
</evidence>
<dbReference type="AlphaFoldDB" id="A0A919TJB4"/>
<dbReference type="SUPFAM" id="SSF49299">
    <property type="entry name" value="PKD domain"/>
    <property type="match status" value="1"/>
</dbReference>
<evidence type="ECO:0000313" key="4">
    <source>
        <dbReference type="Proteomes" id="UP000629619"/>
    </source>
</evidence>
<feature type="domain" description="PKD" evidence="2">
    <location>
        <begin position="173"/>
        <end position="229"/>
    </location>
</feature>
<protein>
    <recommendedName>
        <fullName evidence="2">PKD domain-containing protein</fullName>
    </recommendedName>
</protein>
<dbReference type="GO" id="GO:0005975">
    <property type="term" value="P:carbohydrate metabolic process"/>
    <property type="evidence" value="ECO:0007669"/>
    <property type="project" value="UniProtKB-ARBA"/>
</dbReference>
<name>A0A919TJB4_9ACTN</name>
<sequence>MVCTRSDTRPGCDVHVGLPHRPGSGEEGDNGGQDGDGKCHDPSGKEIPCERDGGWAGSDGCYYKPVDLSPELIGNLGGQPDGEGGWYQQVCYGPDGQANTGFGGPVWIAGAAPVVSPEVLARQARSKLELPEVVIELNPPGDQLRYLPVWMALDRRSWTTESATASVPGVSVTATARPVKVTWSMGDGSDVTCAGPGTPWTPGIDPEKPSPDCGHTYRAPGVFTVTATVEWEVTWAGAGQSGTVPGLTTTGQVQARVQESKTLINR</sequence>